<dbReference type="PANTHER" id="PTHR42844">
    <property type="entry name" value="DIHYDRONEOPTERIN ALDOLASE 1-RELATED"/>
    <property type="match status" value="1"/>
</dbReference>
<dbReference type="Proteomes" id="UP000217785">
    <property type="component" value="Unassembled WGS sequence"/>
</dbReference>
<dbReference type="OrthoDB" id="9803748at2"/>
<dbReference type="NCBIfam" id="TIGR00525">
    <property type="entry name" value="folB"/>
    <property type="match status" value="1"/>
</dbReference>
<protein>
    <recommendedName>
        <fullName evidence="6">7,8-dihydroneopterin aldolase</fullName>
        <ecNumber evidence="6">4.1.2.25</ecNumber>
    </recommendedName>
</protein>
<dbReference type="PANTHER" id="PTHR42844:SF1">
    <property type="entry name" value="DIHYDRONEOPTERIN ALDOLASE 1-RELATED"/>
    <property type="match status" value="1"/>
</dbReference>
<evidence type="ECO:0000256" key="5">
    <source>
        <dbReference type="ARBA" id="ARBA00023239"/>
    </source>
</evidence>
<evidence type="ECO:0000256" key="4">
    <source>
        <dbReference type="ARBA" id="ARBA00022909"/>
    </source>
</evidence>
<dbReference type="GO" id="GO:0005737">
    <property type="term" value="C:cytoplasm"/>
    <property type="evidence" value="ECO:0007669"/>
    <property type="project" value="TreeGrafter"/>
</dbReference>
<dbReference type="SUPFAM" id="SSF55620">
    <property type="entry name" value="Tetrahydrobiopterin biosynthesis enzymes-like"/>
    <property type="match status" value="1"/>
</dbReference>
<comment type="similarity">
    <text evidence="3 6">Belongs to the DHNA family.</text>
</comment>
<comment type="catalytic activity">
    <reaction evidence="1 6">
        <text>7,8-dihydroneopterin = 6-hydroxymethyl-7,8-dihydropterin + glycolaldehyde</text>
        <dbReference type="Rhea" id="RHEA:10540"/>
        <dbReference type="ChEBI" id="CHEBI:17001"/>
        <dbReference type="ChEBI" id="CHEBI:17071"/>
        <dbReference type="ChEBI" id="CHEBI:44841"/>
        <dbReference type="EC" id="4.1.2.25"/>
    </reaction>
</comment>
<dbReference type="InterPro" id="IPR043133">
    <property type="entry name" value="GTP-CH-I_C/QueF"/>
</dbReference>
<dbReference type="InterPro" id="IPR006156">
    <property type="entry name" value="Dihydroneopterin_aldolase"/>
</dbReference>
<dbReference type="EC" id="4.1.2.25" evidence="6"/>
<feature type="domain" description="Dihydroneopterin aldolase/epimerase" evidence="7">
    <location>
        <begin position="4"/>
        <end position="117"/>
    </location>
</feature>
<evidence type="ECO:0000313" key="9">
    <source>
        <dbReference type="Proteomes" id="UP000217785"/>
    </source>
</evidence>
<evidence type="ECO:0000256" key="3">
    <source>
        <dbReference type="ARBA" id="ARBA00005708"/>
    </source>
</evidence>
<keyword evidence="4 6" id="KW-0289">Folate biosynthesis</keyword>
<keyword evidence="5 6" id="KW-0456">Lyase</keyword>
<dbReference type="CDD" id="cd00534">
    <property type="entry name" value="DHNA_DHNTPE"/>
    <property type="match status" value="1"/>
</dbReference>
<gene>
    <name evidence="8" type="ORF">EFBL_0246</name>
</gene>
<accession>A0A292YJS4</accession>
<dbReference type="EMBL" id="BDUF01000007">
    <property type="protein sequence ID" value="GAX88634.1"/>
    <property type="molecule type" value="Genomic_DNA"/>
</dbReference>
<dbReference type="UniPathway" id="UPA00077">
    <property type="reaction ID" value="UER00154"/>
</dbReference>
<comment type="pathway">
    <text evidence="2 6">Cofactor biosynthesis; tetrahydrofolate biosynthesis; 2-amino-4-hydroxy-6-hydroxymethyl-7,8-dihydropteridine diphosphate from 7,8-dihydroneopterin triphosphate: step 3/4.</text>
</comment>
<comment type="function">
    <text evidence="6">Catalyzes the conversion of 7,8-dihydroneopterin to 6-hydroxymethyl-7,8-dihydropterin.</text>
</comment>
<organism evidence="8 9">
    <name type="scientific">Effusibacillus lacus</name>
    <dbReference type="NCBI Taxonomy" id="1348429"/>
    <lineage>
        <taxon>Bacteria</taxon>
        <taxon>Bacillati</taxon>
        <taxon>Bacillota</taxon>
        <taxon>Bacilli</taxon>
        <taxon>Bacillales</taxon>
        <taxon>Alicyclobacillaceae</taxon>
        <taxon>Effusibacillus</taxon>
    </lineage>
</organism>
<name>A0A292YJS4_9BACL</name>
<dbReference type="GO" id="GO:0046656">
    <property type="term" value="P:folic acid biosynthetic process"/>
    <property type="evidence" value="ECO:0007669"/>
    <property type="project" value="UniProtKB-UniRule"/>
</dbReference>
<dbReference type="SMART" id="SM00905">
    <property type="entry name" value="FolB"/>
    <property type="match status" value="1"/>
</dbReference>
<dbReference type="AlphaFoldDB" id="A0A292YJS4"/>
<dbReference type="Gene3D" id="3.30.1130.10">
    <property type="match status" value="1"/>
</dbReference>
<evidence type="ECO:0000256" key="6">
    <source>
        <dbReference type="RuleBase" id="RU362079"/>
    </source>
</evidence>
<evidence type="ECO:0000313" key="8">
    <source>
        <dbReference type="EMBL" id="GAX88634.1"/>
    </source>
</evidence>
<evidence type="ECO:0000259" key="7">
    <source>
        <dbReference type="SMART" id="SM00905"/>
    </source>
</evidence>
<dbReference type="NCBIfam" id="TIGR00526">
    <property type="entry name" value="folB_dom"/>
    <property type="match status" value="1"/>
</dbReference>
<evidence type="ECO:0000256" key="1">
    <source>
        <dbReference type="ARBA" id="ARBA00001353"/>
    </source>
</evidence>
<reference evidence="9" key="1">
    <citation type="submission" date="2017-07" db="EMBL/GenBank/DDBJ databases">
        <title>Draft genome sequence of Effusibacillus lacus strain skLN1.</title>
        <authorList>
            <person name="Watanabe M."/>
            <person name="Kojima H."/>
            <person name="Fukui M."/>
        </authorList>
    </citation>
    <scope>NUCLEOTIDE SEQUENCE [LARGE SCALE GENOMIC DNA]</scope>
    <source>
        <strain evidence="9">skLN1</strain>
    </source>
</reference>
<dbReference type="GO" id="GO:0004150">
    <property type="term" value="F:dihydroneopterin aldolase activity"/>
    <property type="evidence" value="ECO:0007669"/>
    <property type="project" value="UniProtKB-UniRule"/>
</dbReference>
<proteinExistence type="inferred from homology"/>
<keyword evidence="9" id="KW-1185">Reference proteome</keyword>
<dbReference type="GO" id="GO:0046654">
    <property type="term" value="P:tetrahydrofolate biosynthetic process"/>
    <property type="evidence" value="ECO:0007669"/>
    <property type="project" value="UniProtKB-UniRule"/>
</dbReference>
<dbReference type="FunFam" id="3.30.1130.10:FF:000003">
    <property type="entry name" value="7,8-dihydroneopterin aldolase"/>
    <property type="match status" value="1"/>
</dbReference>
<evidence type="ECO:0000256" key="2">
    <source>
        <dbReference type="ARBA" id="ARBA00005013"/>
    </source>
</evidence>
<sequence>MDKIYLQGMDFYAYHGVFPEEARLGQRFTVDLELACNLRRAGKTDKLEDTLNYVAVYDIVKQTAQEERYNLIETVAETIASRLMEQFAEILSVKVRVTKVTPPIEGIMAGAAVEIKRERQ</sequence>
<dbReference type="RefSeq" id="WP_096180333.1">
    <property type="nucleotide sequence ID" value="NZ_BDUF01000007.1"/>
</dbReference>
<comment type="caution">
    <text evidence="8">The sequence shown here is derived from an EMBL/GenBank/DDBJ whole genome shotgun (WGS) entry which is preliminary data.</text>
</comment>
<dbReference type="InterPro" id="IPR006157">
    <property type="entry name" value="FolB_dom"/>
</dbReference>
<dbReference type="Pfam" id="PF02152">
    <property type="entry name" value="FolB"/>
    <property type="match status" value="1"/>
</dbReference>